<feature type="region of interest" description="Disordered" evidence="1">
    <location>
        <begin position="132"/>
        <end position="153"/>
    </location>
</feature>
<name>A0A0K1JN06_9MICO</name>
<organism evidence="2 3">
    <name type="scientific">Luteipulveratus mongoliensis</name>
    <dbReference type="NCBI Taxonomy" id="571913"/>
    <lineage>
        <taxon>Bacteria</taxon>
        <taxon>Bacillati</taxon>
        <taxon>Actinomycetota</taxon>
        <taxon>Actinomycetes</taxon>
        <taxon>Micrococcales</taxon>
        <taxon>Dermacoccaceae</taxon>
        <taxon>Luteipulveratus</taxon>
    </lineage>
</organism>
<keyword evidence="3" id="KW-1185">Reference proteome</keyword>
<reference evidence="2 3" key="1">
    <citation type="submission" date="2015-03" db="EMBL/GenBank/DDBJ databases">
        <title>Luteipulveratus halotolerans sp. nov., a novel actinobacterium (Dermacoccaceae) from Sarawak, Malaysia.</title>
        <authorList>
            <person name="Juboi H."/>
            <person name="Basik A."/>
            <person name="Shamsul S.S."/>
            <person name="Arnold P."/>
            <person name="Schmitt E.K."/>
            <person name="Sanglier J.-J."/>
            <person name="Yeo T."/>
        </authorList>
    </citation>
    <scope>NUCLEOTIDE SEQUENCE [LARGE SCALE GENOMIC DNA]</scope>
    <source>
        <strain evidence="2 3">MN07-A0370</strain>
    </source>
</reference>
<evidence type="ECO:0000256" key="1">
    <source>
        <dbReference type="SAM" id="MobiDB-lite"/>
    </source>
</evidence>
<protein>
    <recommendedName>
        <fullName evidence="4">Plasmid replication, integration and excision activator</fullName>
    </recommendedName>
</protein>
<dbReference type="KEGG" id="lmoi:VV02_23265"/>
<dbReference type="STRING" id="571913.VV02_23265"/>
<dbReference type="EMBL" id="CP011112">
    <property type="protein sequence ID" value="AKU18102.1"/>
    <property type="molecule type" value="Genomic_DNA"/>
</dbReference>
<accession>A0A0K1JN06</accession>
<gene>
    <name evidence="2" type="ORF">VV02_23265</name>
</gene>
<evidence type="ECO:0000313" key="3">
    <source>
        <dbReference type="Proteomes" id="UP000066480"/>
    </source>
</evidence>
<dbReference type="OrthoDB" id="4299905at2"/>
<proteinExistence type="predicted"/>
<dbReference type="Proteomes" id="UP000066480">
    <property type="component" value="Chromosome"/>
</dbReference>
<dbReference type="RefSeq" id="WP_052595501.1">
    <property type="nucleotide sequence ID" value="NZ_CP011112.1"/>
</dbReference>
<evidence type="ECO:0000313" key="2">
    <source>
        <dbReference type="EMBL" id="AKU18102.1"/>
    </source>
</evidence>
<evidence type="ECO:0008006" key="4">
    <source>
        <dbReference type="Google" id="ProtNLM"/>
    </source>
</evidence>
<dbReference type="AlphaFoldDB" id="A0A0K1JN06"/>
<sequence>MAIQRRISVQHSDVFPMDAVLKPSKDGVVTPVIDFNAEKRADGSRAQQVDKETGLLVWQVTVIDLDVEAGKKDTALTVKFLAPQQPIPPSNKSGLPWIPVEFVGLSALPYVDDNGSRPRIAWSYRAEGMVEPGAAAGGRGSAASKAADNKDAA</sequence>